<comment type="similarity">
    <text evidence="1">Belongs to the histidine acid phosphatase family.</text>
</comment>
<dbReference type="PROSITE" id="PS00616">
    <property type="entry name" value="HIS_ACID_PHOSPHAT_1"/>
    <property type="match status" value="1"/>
</dbReference>
<dbReference type="GO" id="GO:0052642">
    <property type="term" value="F:lysophosphatidic acid phosphatase activity"/>
    <property type="evidence" value="ECO:0007669"/>
    <property type="project" value="TreeGrafter"/>
</dbReference>
<dbReference type="InterPro" id="IPR029033">
    <property type="entry name" value="His_PPase_superfam"/>
</dbReference>
<comment type="similarity">
    <text evidence="2">Belongs to the nucleosome assembly protein (NAP) family.</text>
</comment>
<dbReference type="Proteomes" id="UP000678393">
    <property type="component" value="Unassembled WGS sequence"/>
</dbReference>
<sequence>LGVGSLAYFCHRRGHSYTVYAEARRNDSVENSGLPQQLQLIQVQVMFRHGARTPLHLIPKIPEANYDPEFLLKEHQASLFPYERLLYGSGVPIDWSGYEQRLTQMPLKSGVPAGALTTPGKDQVYVLGQKLQNSYREKLNLAIYDPRDVLVLSSNIRRTVESARGVLAGFFGKEQLQAYAEQISPIKIYITGNKYNILVPDATNCAVLNKVNHAAMNHSDLLPGFKDDRLTVEKAINDERQEKIKAVKAIQEKINRLRGSAVKKDSVHSLEHSKGSQSSLKNQGLQQLTEDRNRAIDQVERLWMVRNPNLANRITEEDMQALVYLRRLEVEQVEGKFHPGYRFHFYFDPNPYFSNEYLCKEVYIHQQADAEKSWSTPIAWKEYGV</sequence>
<feature type="compositionally biased region" description="Polar residues" evidence="3">
    <location>
        <begin position="275"/>
        <end position="287"/>
    </location>
</feature>
<comment type="caution">
    <text evidence="4">The sequence shown here is derived from an EMBL/GenBank/DDBJ whole genome shotgun (WGS) entry which is preliminary data.</text>
</comment>
<reference evidence="4" key="1">
    <citation type="submission" date="2021-04" db="EMBL/GenBank/DDBJ databases">
        <authorList>
            <consortium name="Molecular Ecology Group"/>
        </authorList>
    </citation>
    <scope>NUCLEOTIDE SEQUENCE</scope>
</reference>
<evidence type="ECO:0000256" key="3">
    <source>
        <dbReference type="SAM" id="MobiDB-lite"/>
    </source>
</evidence>
<feature type="non-terminal residue" evidence="4">
    <location>
        <position position="385"/>
    </location>
</feature>
<feature type="compositionally biased region" description="Basic and acidic residues" evidence="3">
    <location>
        <begin position="262"/>
        <end position="274"/>
    </location>
</feature>
<evidence type="ECO:0000313" key="5">
    <source>
        <dbReference type="Proteomes" id="UP000678393"/>
    </source>
</evidence>
<dbReference type="SUPFAM" id="SSF53254">
    <property type="entry name" value="Phosphoglycerate mutase-like"/>
    <property type="match status" value="1"/>
</dbReference>
<evidence type="ECO:0000313" key="4">
    <source>
        <dbReference type="EMBL" id="CAG5121599.1"/>
    </source>
</evidence>
<feature type="region of interest" description="Disordered" evidence="3">
    <location>
        <begin position="261"/>
        <end position="287"/>
    </location>
</feature>
<evidence type="ECO:0000256" key="1">
    <source>
        <dbReference type="ARBA" id="ARBA00005375"/>
    </source>
</evidence>
<dbReference type="EMBL" id="CAJHNH020001113">
    <property type="protein sequence ID" value="CAG5121599.1"/>
    <property type="molecule type" value="Genomic_DNA"/>
</dbReference>
<dbReference type="InterPro" id="IPR000560">
    <property type="entry name" value="His_Pase_clade-2"/>
</dbReference>
<name>A0A8S3YXZ0_9EUPU</name>
<dbReference type="InterPro" id="IPR037231">
    <property type="entry name" value="NAP-like_sf"/>
</dbReference>
<dbReference type="PANTHER" id="PTHR11567">
    <property type="entry name" value="ACID PHOSPHATASE-RELATED"/>
    <property type="match status" value="1"/>
</dbReference>
<accession>A0A8S3YXZ0</accession>
<dbReference type="Pfam" id="PF00328">
    <property type="entry name" value="His_Phos_2"/>
    <property type="match status" value="1"/>
</dbReference>
<dbReference type="Gene3D" id="3.40.50.1240">
    <property type="entry name" value="Phosphoglycerate mutase-like"/>
    <property type="match status" value="1"/>
</dbReference>
<dbReference type="GO" id="GO:0005739">
    <property type="term" value="C:mitochondrion"/>
    <property type="evidence" value="ECO:0007669"/>
    <property type="project" value="TreeGrafter"/>
</dbReference>
<dbReference type="Pfam" id="PF00956">
    <property type="entry name" value="NAP"/>
    <property type="match status" value="1"/>
</dbReference>
<dbReference type="OrthoDB" id="10257284at2759"/>
<dbReference type="Gene3D" id="3.30.1120.90">
    <property type="entry name" value="Nucleosome assembly protein"/>
    <property type="match status" value="1"/>
</dbReference>
<keyword evidence="5" id="KW-1185">Reference proteome</keyword>
<organism evidence="4 5">
    <name type="scientific">Candidula unifasciata</name>
    <dbReference type="NCBI Taxonomy" id="100452"/>
    <lineage>
        <taxon>Eukaryota</taxon>
        <taxon>Metazoa</taxon>
        <taxon>Spiralia</taxon>
        <taxon>Lophotrochozoa</taxon>
        <taxon>Mollusca</taxon>
        <taxon>Gastropoda</taxon>
        <taxon>Heterobranchia</taxon>
        <taxon>Euthyneura</taxon>
        <taxon>Panpulmonata</taxon>
        <taxon>Eupulmonata</taxon>
        <taxon>Stylommatophora</taxon>
        <taxon>Helicina</taxon>
        <taxon>Helicoidea</taxon>
        <taxon>Geomitridae</taxon>
        <taxon>Candidula</taxon>
    </lineage>
</organism>
<dbReference type="InterPro" id="IPR002164">
    <property type="entry name" value="NAP_family"/>
</dbReference>
<dbReference type="AlphaFoldDB" id="A0A8S3YXZ0"/>
<dbReference type="InterPro" id="IPR033379">
    <property type="entry name" value="Acid_Pase_AS"/>
</dbReference>
<dbReference type="GO" id="GO:0005634">
    <property type="term" value="C:nucleus"/>
    <property type="evidence" value="ECO:0007669"/>
    <property type="project" value="InterPro"/>
</dbReference>
<dbReference type="GO" id="GO:0006334">
    <property type="term" value="P:nucleosome assembly"/>
    <property type="evidence" value="ECO:0007669"/>
    <property type="project" value="InterPro"/>
</dbReference>
<dbReference type="PANTHER" id="PTHR11567:SF202">
    <property type="entry name" value="LYSOPHOSPHATIDIC ACID PHOSPHATASE TYPE 6"/>
    <property type="match status" value="1"/>
</dbReference>
<gene>
    <name evidence="4" type="ORF">CUNI_LOCUS7157</name>
</gene>
<proteinExistence type="inferred from homology"/>
<evidence type="ECO:0000256" key="2">
    <source>
        <dbReference type="ARBA" id="ARBA00009947"/>
    </source>
</evidence>
<feature type="non-terminal residue" evidence="4">
    <location>
        <position position="1"/>
    </location>
</feature>
<dbReference type="GO" id="GO:2001311">
    <property type="term" value="P:lysobisphosphatidic acid metabolic process"/>
    <property type="evidence" value="ECO:0007669"/>
    <property type="project" value="TreeGrafter"/>
</dbReference>
<dbReference type="SUPFAM" id="SSF143113">
    <property type="entry name" value="NAP-like"/>
    <property type="match status" value="1"/>
</dbReference>
<protein>
    <submittedName>
        <fullName evidence="4">Uncharacterized protein</fullName>
    </submittedName>
</protein>
<dbReference type="InterPro" id="IPR050645">
    <property type="entry name" value="Histidine_acid_phosphatase"/>
</dbReference>